<dbReference type="GO" id="GO:0016192">
    <property type="term" value="P:vesicle-mediated transport"/>
    <property type="evidence" value="ECO:0007669"/>
    <property type="project" value="InterPro"/>
</dbReference>
<dbReference type="OMA" id="CERIIDD"/>
<evidence type="ECO:0000259" key="3">
    <source>
        <dbReference type="Pfam" id="PF19033"/>
    </source>
</evidence>
<feature type="domain" description="CCZ1/INTU/HPS4 third Longin" evidence="3">
    <location>
        <begin position="348"/>
        <end position="451"/>
    </location>
</feature>
<feature type="domain" description="CCZ1/INTU/HSP4 first Longin" evidence="2">
    <location>
        <begin position="14"/>
        <end position="135"/>
    </location>
</feature>
<dbReference type="InterPro" id="IPR013176">
    <property type="entry name" value="Ccz1"/>
</dbReference>
<dbReference type="InterPro" id="IPR043987">
    <property type="entry name" value="CCZ1/INTU/HSP4_longin_1"/>
</dbReference>
<dbReference type="STRING" id="7375.A0A0L0CL98"/>
<evidence type="ECO:0000313" key="4">
    <source>
        <dbReference type="EMBL" id="KNC33007.1"/>
    </source>
</evidence>
<dbReference type="AlphaFoldDB" id="A0A0L0CL98"/>
<sequence>MHNQSRKVEVTIRSFYIFNTTYGQKEGQEKEKILYYYPKEIDINAKIRDVGLSQAFTAFTDSFTEKPGECEVIHTEKTTQLLYQPEPNFWLVLVLNVPKEIHSKDGVEYPEYHKYELHDALYRRLLIQSYNRFCLEDGTFQMILDQFFDNKETARDFLTQKLENFFNKYITSLKLPANDIIEFMNSLQYLPLDKFLFLRVHNFIDSLKSTFAIITDAIFLYKEFVVVGGKLNSSNLFTLYQYIFQSIEITQRDPLSNAPLNSRNIFLKTNGQLVSYKMVLFPSTNALLCMFFKQTVELTSQLLDELSYAINSQLYVLARDIEDYLAKQPITGKTSTTIDCTNNAEYMSPKYLFLNDQSLKLSSNLYDEDPQHKTPLPQNVTNLIADLFNSSDNEVEKPQRDGDKTSYSEIMIKSTDDFWIVKRRFNWRQRFVVIFSQKATLLDVTKEAERIFEQEIKDGVFADK</sequence>
<dbReference type="InterPro" id="IPR043989">
    <property type="entry name" value="CCZ1/INTU/HSP4_longin_3"/>
</dbReference>
<protein>
    <recommendedName>
        <fullName evidence="6">Vacuolar fusion protein CCZ1</fullName>
    </recommendedName>
</protein>
<evidence type="ECO:0000313" key="5">
    <source>
        <dbReference type="Proteomes" id="UP000037069"/>
    </source>
</evidence>
<comment type="similarity">
    <text evidence="1">Belongs to the CCZ1 family.</text>
</comment>
<keyword evidence="5" id="KW-1185">Reference proteome</keyword>
<gene>
    <name evidence="4" type="ORF">FF38_00125</name>
</gene>
<name>A0A0L0CL98_LUCCU</name>
<evidence type="ECO:0000259" key="2">
    <source>
        <dbReference type="Pfam" id="PF19031"/>
    </source>
</evidence>
<dbReference type="EMBL" id="JRES01000247">
    <property type="protein sequence ID" value="KNC33007.1"/>
    <property type="molecule type" value="Genomic_DNA"/>
</dbReference>
<evidence type="ECO:0000256" key="1">
    <source>
        <dbReference type="ARBA" id="ARBA00005352"/>
    </source>
</evidence>
<dbReference type="Pfam" id="PF19033">
    <property type="entry name" value="Intu_longin_3"/>
    <property type="match status" value="1"/>
</dbReference>
<proteinExistence type="inferred from homology"/>
<dbReference type="PANTHER" id="PTHR13056">
    <property type="entry name" value="VACUOLAR FUSION PROTEIN CCZ1 HOMOLOG-RELATED"/>
    <property type="match status" value="1"/>
</dbReference>
<dbReference type="GO" id="GO:0035658">
    <property type="term" value="C:Mon1-Ccz1 complex"/>
    <property type="evidence" value="ECO:0007669"/>
    <property type="project" value="InterPro"/>
</dbReference>
<dbReference type="Proteomes" id="UP000037069">
    <property type="component" value="Unassembled WGS sequence"/>
</dbReference>
<dbReference type="Pfam" id="PF19031">
    <property type="entry name" value="Intu_longin_1"/>
    <property type="match status" value="1"/>
</dbReference>
<comment type="caution">
    <text evidence="4">The sequence shown here is derived from an EMBL/GenBank/DDBJ whole genome shotgun (WGS) entry which is preliminary data.</text>
</comment>
<evidence type="ECO:0008006" key="6">
    <source>
        <dbReference type="Google" id="ProtNLM"/>
    </source>
</evidence>
<organism evidence="4 5">
    <name type="scientific">Lucilia cuprina</name>
    <name type="common">Green bottle fly</name>
    <name type="synonym">Australian sheep blowfly</name>
    <dbReference type="NCBI Taxonomy" id="7375"/>
    <lineage>
        <taxon>Eukaryota</taxon>
        <taxon>Metazoa</taxon>
        <taxon>Ecdysozoa</taxon>
        <taxon>Arthropoda</taxon>
        <taxon>Hexapoda</taxon>
        <taxon>Insecta</taxon>
        <taxon>Pterygota</taxon>
        <taxon>Neoptera</taxon>
        <taxon>Endopterygota</taxon>
        <taxon>Diptera</taxon>
        <taxon>Brachycera</taxon>
        <taxon>Muscomorpha</taxon>
        <taxon>Oestroidea</taxon>
        <taxon>Calliphoridae</taxon>
        <taxon>Luciliinae</taxon>
        <taxon>Lucilia</taxon>
    </lineage>
</organism>
<accession>A0A0L0CL98</accession>
<dbReference type="PANTHER" id="PTHR13056:SF0">
    <property type="entry name" value="VACUOLAR FUSION PROTEIN CCZ1 HOMOLOG-RELATED"/>
    <property type="match status" value="1"/>
</dbReference>
<reference evidence="4 5" key="1">
    <citation type="journal article" date="2015" name="Nat. Commun.">
        <title>Lucilia cuprina genome unlocks parasitic fly biology to underpin future interventions.</title>
        <authorList>
            <person name="Anstead C.A."/>
            <person name="Korhonen P.K."/>
            <person name="Young N.D."/>
            <person name="Hall R.S."/>
            <person name="Jex A.R."/>
            <person name="Murali S.C."/>
            <person name="Hughes D.S."/>
            <person name="Lee S.F."/>
            <person name="Perry T."/>
            <person name="Stroehlein A.J."/>
            <person name="Ansell B.R."/>
            <person name="Breugelmans B."/>
            <person name="Hofmann A."/>
            <person name="Qu J."/>
            <person name="Dugan S."/>
            <person name="Lee S.L."/>
            <person name="Chao H."/>
            <person name="Dinh H."/>
            <person name="Han Y."/>
            <person name="Doddapaneni H.V."/>
            <person name="Worley K.C."/>
            <person name="Muzny D.M."/>
            <person name="Ioannidis P."/>
            <person name="Waterhouse R.M."/>
            <person name="Zdobnov E.M."/>
            <person name="James P.J."/>
            <person name="Bagnall N.H."/>
            <person name="Kotze A.C."/>
            <person name="Gibbs R.A."/>
            <person name="Richards S."/>
            <person name="Batterham P."/>
            <person name="Gasser R.B."/>
        </authorList>
    </citation>
    <scope>NUCLEOTIDE SEQUENCE [LARGE SCALE GENOMIC DNA]</scope>
    <source>
        <strain evidence="4 5">LS</strain>
        <tissue evidence="4">Full body</tissue>
    </source>
</reference>
<dbReference type="OrthoDB" id="240546at2759"/>